<evidence type="ECO:0000256" key="1">
    <source>
        <dbReference type="ARBA" id="ARBA00023015"/>
    </source>
</evidence>
<dbReference type="PANTHER" id="PTHR47893">
    <property type="entry name" value="REGULATORY PROTEIN PCHR"/>
    <property type="match status" value="1"/>
</dbReference>
<dbReference type="Pfam" id="PF12833">
    <property type="entry name" value="HTH_18"/>
    <property type="match status" value="1"/>
</dbReference>
<dbReference type="GO" id="GO:0003700">
    <property type="term" value="F:DNA-binding transcription factor activity"/>
    <property type="evidence" value="ECO:0007669"/>
    <property type="project" value="InterPro"/>
</dbReference>
<dbReference type="EMBL" id="CP061800">
    <property type="protein sequence ID" value="QTA92571.1"/>
    <property type="molecule type" value="Genomic_DNA"/>
</dbReference>
<dbReference type="InterPro" id="IPR018060">
    <property type="entry name" value="HTH_AraC"/>
</dbReference>
<dbReference type="AlphaFoldDB" id="A0A975BVK7"/>
<keyword evidence="1" id="KW-0805">Transcription regulation</keyword>
<name>A0A975BVK7_9BACT</name>
<evidence type="ECO:0000256" key="3">
    <source>
        <dbReference type="ARBA" id="ARBA00023163"/>
    </source>
</evidence>
<keyword evidence="6" id="KW-1185">Reference proteome</keyword>
<sequence>MKKYIDVYKKDDSFALSEAGKVVVNFSDLQKGWFFKNICVIPGLEMIITKQPKHQGLRVDCEIARSPVNFCYNLSHPVRSIIRHGTRSRKELVRTPGSGVLAYLPETFGMTEVPPGEQIVSVCLHFSVHTFRKLFNKVPQCLKKLGLTHSGSAGERFYQQSLFDRNTFLVLRQILDCPYHGEIRRLFFEAKSLELVAIKLSELEQDSCQNVSELSRQDSERVREAYHILLNSIEHPPSLNDLSRNVGINRNKLNRGFRMLYGATVFNVLRNARLAKAWTLLQQTELTLAEIAFSVGYNNQSNFTTAFRRQFGITPKTARQEGSGCPLPQNVMFC</sequence>
<dbReference type="KEGG" id="dmm:dnm_086540"/>
<reference evidence="5" key="1">
    <citation type="journal article" date="2021" name="Microb. Physiol.">
        <title>Proteogenomic Insights into the Physiology of Marine, Sulfate-Reducing, Filamentous Desulfonema limicola and Desulfonema magnum.</title>
        <authorList>
            <person name="Schnaars V."/>
            <person name="Wohlbrand L."/>
            <person name="Scheve S."/>
            <person name="Hinrichs C."/>
            <person name="Reinhardt R."/>
            <person name="Rabus R."/>
        </authorList>
    </citation>
    <scope>NUCLEOTIDE SEQUENCE</scope>
    <source>
        <strain evidence="5">4be13</strain>
    </source>
</reference>
<keyword evidence="2 5" id="KW-0238">DNA-binding</keyword>
<protein>
    <submittedName>
        <fullName evidence="5">DNA-binding HTH domain-containing protein</fullName>
    </submittedName>
</protein>
<dbReference type="GO" id="GO:0043565">
    <property type="term" value="F:sequence-specific DNA binding"/>
    <property type="evidence" value="ECO:0007669"/>
    <property type="project" value="InterPro"/>
</dbReference>
<organism evidence="5 6">
    <name type="scientific">Desulfonema magnum</name>
    <dbReference type="NCBI Taxonomy" id="45655"/>
    <lineage>
        <taxon>Bacteria</taxon>
        <taxon>Pseudomonadati</taxon>
        <taxon>Thermodesulfobacteriota</taxon>
        <taxon>Desulfobacteria</taxon>
        <taxon>Desulfobacterales</taxon>
        <taxon>Desulfococcaceae</taxon>
        <taxon>Desulfonema</taxon>
    </lineage>
</organism>
<dbReference type="InterPro" id="IPR009057">
    <property type="entry name" value="Homeodomain-like_sf"/>
</dbReference>
<feature type="domain" description="HTH araC/xylS-type" evidence="4">
    <location>
        <begin position="223"/>
        <end position="321"/>
    </location>
</feature>
<evidence type="ECO:0000256" key="2">
    <source>
        <dbReference type="ARBA" id="ARBA00023125"/>
    </source>
</evidence>
<dbReference type="RefSeq" id="WP_207679877.1">
    <property type="nucleotide sequence ID" value="NZ_CP061800.1"/>
</dbReference>
<dbReference type="SMART" id="SM00342">
    <property type="entry name" value="HTH_ARAC"/>
    <property type="match status" value="1"/>
</dbReference>
<evidence type="ECO:0000313" key="6">
    <source>
        <dbReference type="Proteomes" id="UP000663722"/>
    </source>
</evidence>
<dbReference type="Proteomes" id="UP000663722">
    <property type="component" value="Chromosome"/>
</dbReference>
<proteinExistence type="predicted"/>
<gene>
    <name evidence="5" type="ORF">dnm_086540</name>
</gene>
<dbReference type="PRINTS" id="PR00032">
    <property type="entry name" value="HTHARAC"/>
</dbReference>
<accession>A0A975BVK7</accession>
<dbReference type="InterPro" id="IPR020449">
    <property type="entry name" value="Tscrpt_reg_AraC-type_HTH"/>
</dbReference>
<keyword evidence="3" id="KW-0804">Transcription</keyword>
<evidence type="ECO:0000313" key="5">
    <source>
        <dbReference type="EMBL" id="QTA92571.1"/>
    </source>
</evidence>
<dbReference type="PANTHER" id="PTHR47893:SF1">
    <property type="entry name" value="REGULATORY PROTEIN PCHR"/>
    <property type="match status" value="1"/>
</dbReference>
<dbReference type="Gene3D" id="1.10.10.60">
    <property type="entry name" value="Homeodomain-like"/>
    <property type="match status" value="1"/>
</dbReference>
<dbReference type="PROSITE" id="PS01124">
    <property type="entry name" value="HTH_ARAC_FAMILY_2"/>
    <property type="match status" value="1"/>
</dbReference>
<evidence type="ECO:0000259" key="4">
    <source>
        <dbReference type="PROSITE" id="PS01124"/>
    </source>
</evidence>
<dbReference type="SUPFAM" id="SSF46689">
    <property type="entry name" value="Homeodomain-like"/>
    <property type="match status" value="1"/>
</dbReference>
<dbReference type="InterPro" id="IPR053142">
    <property type="entry name" value="PchR_regulatory_protein"/>
</dbReference>